<dbReference type="SMART" id="SM01197">
    <property type="entry name" value="FANCL_C"/>
    <property type="match status" value="1"/>
</dbReference>
<dbReference type="Gene3D" id="1.25.10.10">
    <property type="entry name" value="Leucine-rich Repeat Variant"/>
    <property type="match status" value="1"/>
</dbReference>
<dbReference type="GO" id="GO:0005829">
    <property type="term" value="C:cytosol"/>
    <property type="evidence" value="ECO:0000318"/>
    <property type="project" value="GO_Central"/>
</dbReference>
<keyword evidence="8 16" id="KW-0808">Transferase</keyword>
<dbReference type="eggNOG" id="KOG0803">
    <property type="taxonomic scope" value="Eukaryota"/>
</dbReference>
<evidence type="ECO:0000259" key="18">
    <source>
        <dbReference type="PROSITE" id="PS50089"/>
    </source>
</evidence>
<evidence type="ECO:0000256" key="3">
    <source>
        <dbReference type="ARBA" id="ARBA00004906"/>
    </source>
</evidence>
<dbReference type="InterPro" id="IPR054478">
    <property type="entry name" value="LTN1_UBC"/>
</dbReference>
<comment type="subcellular location">
    <subcellularLocation>
        <location evidence="2">Cytoplasm</location>
        <location evidence="2">Cytosol</location>
    </subcellularLocation>
</comment>
<dbReference type="GO" id="GO:1990116">
    <property type="term" value="P:ribosome-associated ubiquitin-dependent protein catabolic process"/>
    <property type="evidence" value="ECO:0000318"/>
    <property type="project" value="GO_Central"/>
</dbReference>
<feature type="compositionally biased region" description="Polar residues" evidence="17">
    <location>
        <begin position="11"/>
        <end position="24"/>
    </location>
</feature>
<dbReference type="Pfam" id="PF13639">
    <property type="entry name" value="zf-RING_2"/>
    <property type="match status" value="1"/>
</dbReference>
<dbReference type="CDD" id="cd16491">
    <property type="entry name" value="RING-CH-C4HC3_LTN1"/>
    <property type="match status" value="1"/>
</dbReference>
<dbReference type="Pfam" id="PF22958">
    <property type="entry name" value="Ltn1_1st"/>
    <property type="match status" value="1"/>
</dbReference>
<dbReference type="STRING" id="7070.D6X3R8"/>
<dbReference type="PANTHER" id="PTHR12389:SF0">
    <property type="entry name" value="E3 UBIQUITIN-PROTEIN LIGASE LISTERIN"/>
    <property type="match status" value="1"/>
</dbReference>
<keyword evidence="7" id="KW-0963">Cytoplasm</keyword>
<dbReference type="Gene3D" id="3.30.40.10">
    <property type="entry name" value="Zinc/RING finger domain, C3HC4 (zinc finger)"/>
    <property type="match status" value="1"/>
</dbReference>
<evidence type="ECO:0000256" key="8">
    <source>
        <dbReference type="ARBA" id="ARBA00022679"/>
    </source>
</evidence>
<reference evidence="19 20" key="1">
    <citation type="journal article" date="2008" name="Nature">
        <title>The genome of the model beetle and pest Tribolium castaneum.</title>
        <authorList>
            <consortium name="Tribolium Genome Sequencing Consortium"/>
            <person name="Richards S."/>
            <person name="Gibbs R.A."/>
            <person name="Weinstock G.M."/>
            <person name="Brown S.J."/>
            <person name="Denell R."/>
            <person name="Beeman R.W."/>
            <person name="Gibbs R."/>
            <person name="Beeman R.W."/>
            <person name="Brown S.J."/>
            <person name="Bucher G."/>
            <person name="Friedrich M."/>
            <person name="Grimmelikhuijzen C.J."/>
            <person name="Klingler M."/>
            <person name="Lorenzen M."/>
            <person name="Richards S."/>
            <person name="Roth S."/>
            <person name="Schroder R."/>
            <person name="Tautz D."/>
            <person name="Zdobnov E.M."/>
            <person name="Muzny D."/>
            <person name="Gibbs R.A."/>
            <person name="Weinstock G.M."/>
            <person name="Attaway T."/>
            <person name="Bell S."/>
            <person name="Buhay C.J."/>
            <person name="Chandrabose M.N."/>
            <person name="Chavez D."/>
            <person name="Clerk-Blankenburg K.P."/>
            <person name="Cree A."/>
            <person name="Dao M."/>
            <person name="Davis C."/>
            <person name="Chacko J."/>
            <person name="Dinh H."/>
            <person name="Dugan-Rocha S."/>
            <person name="Fowler G."/>
            <person name="Garner T.T."/>
            <person name="Garnes J."/>
            <person name="Gnirke A."/>
            <person name="Hawes A."/>
            <person name="Hernandez J."/>
            <person name="Hines S."/>
            <person name="Holder M."/>
            <person name="Hume J."/>
            <person name="Jhangiani S.N."/>
            <person name="Joshi V."/>
            <person name="Khan Z.M."/>
            <person name="Jackson L."/>
            <person name="Kovar C."/>
            <person name="Kowis A."/>
            <person name="Lee S."/>
            <person name="Lewis L.R."/>
            <person name="Margolis J."/>
            <person name="Morgan M."/>
            <person name="Nazareth L.V."/>
            <person name="Nguyen N."/>
            <person name="Okwuonu G."/>
            <person name="Parker D."/>
            <person name="Richards S."/>
            <person name="Ruiz S.J."/>
            <person name="Santibanez J."/>
            <person name="Savard J."/>
            <person name="Scherer S.E."/>
            <person name="Schneider B."/>
            <person name="Sodergren E."/>
            <person name="Tautz D."/>
            <person name="Vattahil S."/>
            <person name="Villasana D."/>
            <person name="White C.S."/>
            <person name="Wright R."/>
            <person name="Park Y."/>
            <person name="Beeman R.W."/>
            <person name="Lord J."/>
            <person name="Oppert B."/>
            <person name="Lorenzen M."/>
            <person name="Brown S."/>
            <person name="Wang L."/>
            <person name="Savard J."/>
            <person name="Tautz D."/>
            <person name="Richards S."/>
            <person name="Weinstock G."/>
            <person name="Gibbs R.A."/>
            <person name="Liu Y."/>
            <person name="Worley K."/>
            <person name="Weinstock G."/>
            <person name="Elsik C.G."/>
            <person name="Reese J.T."/>
            <person name="Elhaik E."/>
            <person name="Landan G."/>
            <person name="Graur D."/>
            <person name="Arensburger P."/>
            <person name="Atkinson P."/>
            <person name="Beeman R.W."/>
            <person name="Beidler J."/>
            <person name="Brown S.J."/>
            <person name="Demuth J.P."/>
            <person name="Drury D.W."/>
            <person name="Du Y.Z."/>
            <person name="Fujiwara H."/>
            <person name="Lorenzen M."/>
            <person name="Maselli V."/>
            <person name="Osanai M."/>
            <person name="Park Y."/>
            <person name="Robertson H.M."/>
            <person name="Tu Z."/>
            <person name="Wang J.J."/>
            <person name="Wang S."/>
            <person name="Richards S."/>
            <person name="Song H."/>
            <person name="Zhang L."/>
            <person name="Sodergren E."/>
            <person name="Werner D."/>
            <person name="Stanke M."/>
            <person name="Morgenstern B."/>
            <person name="Solovyev V."/>
            <person name="Kosarev P."/>
            <person name="Brown G."/>
            <person name="Chen H.C."/>
            <person name="Ermolaeva O."/>
            <person name="Hlavina W."/>
            <person name="Kapustin Y."/>
            <person name="Kiryutin B."/>
            <person name="Kitts P."/>
            <person name="Maglott D."/>
            <person name="Pruitt K."/>
            <person name="Sapojnikov V."/>
            <person name="Souvorov A."/>
            <person name="Mackey A.J."/>
            <person name="Waterhouse R.M."/>
            <person name="Wyder S."/>
            <person name="Zdobnov E.M."/>
            <person name="Zdobnov E.M."/>
            <person name="Wyder S."/>
            <person name="Kriventseva E.V."/>
            <person name="Kadowaki T."/>
            <person name="Bork P."/>
            <person name="Aranda M."/>
            <person name="Bao R."/>
            <person name="Beermann A."/>
            <person name="Berns N."/>
            <person name="Bolognesi R."/>
            <person name="Bonneton F."/>
            <person name="Bopp D."/>
            <person name="Brown S.J."/>
            <person name="Bucher G."/>
            <person name="Butts T."/>
            <person name="Chaumot A."/>
            <person name="Denell R.E."/>
            <person name="Ferrier D.E."/>
            <person name="Friedrich M."/>
            <person name="Gordon C.M."/>
            <person name="Jindra M."/>
            <person name="Klingler M."/>
            <person name="Lan Q."/>
            <person name="Lattorff H.M."/>
            <person name="Laudet V."/>
            <person name="von Levetsow C."/>
            <person name="Liu Z."/>
            <person name="Lutz R."/>
            <person name="Lynch J.A."/>
            <person name="da Fonseca R.N."/>
            <person name="Posnien N."/>
            <person name="Reuter R."/>
            <person name="Roth S."/>
            <person name="Savard J."/>
            <person name="Schinko J.B."/>
            <person name="Schmitt C."/>
            <person name="Schoppmeier M."/>
            <person name="Schroder R."/>
            <person name="Shippy T.D."/>
            <person name="Simonnet F."/>
            <person name="Marques-Souza H."/>
            <person name="Tautz D."/>
            <person name="Tomoyasu Y."/>
            <person name="Trauner J."/>
            <person name="Van der Zee M."/>
            <person name="Vervoort M."/>
            <person name="Wittkopp N."/>
            <person name="Wimmer E.A."/>
            <person name="Yang X."/>
            <person name="Jones A.K."/>
            <person name="Sattelle D.B."/>
            <person name="Ebert P.R."/>
            <person name="Nelson D."/>
            <person name="Scott J.G."/>
            <person name="Beeman R.W."/>
            <person name="Muthukrishnan S."/>
            <person name="Kramer K.J."/>
            <person name="Arakane Y."/>
            <person name="Beeman R.W."/>
            <person name="Zhu Q."/>
            <person name="Hogenkamp D."/>
            <person name="Dixit R."/>
            <person name="Oppert B."/>
            <person name="Jiang H."/>
            <person name="Zou Z."/>
            <person name="Marshall J."/>
            <person name="Elpidina E."/>
            <person name="Vinokurov K."/>
            <person name="Oppert C."/>
            <person name="Zou Z."/>
            <person name="Evans J."/>
            <person name="Lu Z."/>
            <person name="Zhao P."/>
            <person name="Sumathipala N."/>
            <person name="Altincicek B."/>
            <person name="Vilcinskas A."/>
            <person name="Williams M."/>
            <person name="Hultmark D."/>
            <person name="Hetru C."/>
            <person name="Jiang H."/>
            <person name="Grimmelikhuijzen C.J."/>
            <person name="Hauser F."/>
            <person name="Cazzamali G."/>
            <person name="Williamson M."/>
            <person name="Park Y."/>
            <person name="Li B."/>
            <person name="Tanaka Y."/>
            <person name="Predel R."/>
            <person name="Neupert S."/>
            <person name="Schachtner J."/>
            <person name="Verleyen P."/>
            <person name="Raible F."/>
            <person name="Bork P."/>
            <person name="Friedrich M."/>
            <person name="Walden K.K."/>
            <person name="Robertson H.M."/>
            <person name="Angeli S."/>
            <person name="Foret S."/>
            <person name="Bucher G."/>
            <person name="Schuetz S."/>
            <person name="Maleszka R."/>
            <person name="Wimmer E.A."/>
            <person name="Beeman R.W."/>
            <person name="Lorenzen M."/>
            <person name="Tomoyasu Y."/>
            <person name="Miller S.C."/>
            <person name="Grossmann D."/>
            <person name="Bucher G."/>
        </authorList>
    </citation>
    <scope>NUCLEOTIDE SEQUENCE [LARGE SCALE GENOMIC DNA]</scope>
    <source>
        <strain evidence="19 20">Georgia GA2</strain>
    </source>
</reference>
<comment type="similarity">
    <text evidence="4 16">Belongs to the LTN1 family.</text>
</comment>
<evidence type="ECO:0000256" key="4">
    <source>
        <dbReference type="ARBA" id="ARBA00007997"/>
    </source>
</evidence>
<feature type="region of interest" description="Disordered" evidence="17">
    <location>
        <begin position="1"/>
        <end position="24"/>
    </location>
</feature>
<dbReference type="GO" id="GO:0072344">
    <property type="term" value="P:rescue of stalled ribosome"/>
    <property type="evidence" value="ECO:0000318"/>
    <property type="project" value="GO_Central"/>
</dbReference>
<dbReference type="InterPro" id="IPR011989">
    <property type="entry name" value="ARM-like"/>
</dbReference>
<dbReference type="InterPro" id="IPR054476">
    <property type="entry name" value="Ltn1_N"/>
</dbReference>
<dbReference type="PROSITE" id="PS50089">
    <property type="entry name" value="ZF_RING_2"/>
    <property type="match status" value="1"/>
</dbReference>
<evidence type="ECO:0000313" key="20">
    <source>
        <dbReference type="Proteomes" id="UP000007266"/>
    </source>
</evidence>
<organism evidence="19 20">
    <name type="scientific">Tribolium castaneum</name>
    <name type="common">Red flour beetle</name>
    <dbReference type="NCBI Taxonomy" id="7070"/>
    <lineage>
        <taxon>Eukaryota</taxon>
        <taxon>Metazoa</taxon>
        <taxon>Ecdysozoa</taxon>
        <taxon>Arthropoda</taxon>
        <taxon>Hexapoda</taxon>
        <taxon>Insecta</taxon>
        <taxon>Pterygota</taxon>
        <taxon>Neoptera</taxon>
        <taxon>Endopterygota</taxon>
        <taxon>Coleoptera</taxon>
        <taxon>Polyphaga</taxon>
        <taxon>Cucujiformia</taxon>
        <taxon>Tenebrionidae</taxon>
        <taxon>Tenebrionidae incertae sedis</taxon>
        <taxon>Tribolium</taxon>
    </lineage>
</organism>
<evidence type="ECO:0000256" key="9">
    <source>
        <dbReference type="ARBA" id="ARBA00022723"/>
    </source>
</evidence>
<dbReference type="EC" id="2.3.2.27" evidence="5 16"/>
<evidence type="ECO:0000256" key="6">
    <source>
        <dbReference type="ARBA" id="ARBA00017157"/>
    </source>
</evidence>
<dbReference type="InterPro" id="IPR013083">
    <property type="entry name" value="Znf_RING/FYVE/PHD"/>
</dbReference>
<comment type="pathway">
    <text evidence="3 16">Protein modification; protein ubiquitination.</text>
</comment>
<dbReference type="GO" id="GO:0061630">
    <property type="term" value="F:ubiquitin protein ligase activity"/>
    <property type="evidence" value="ECO:0000318"/>
    <property type="project" value="GO_Central"/>
</dbReference>
<comment type="subunit">
    <text evidence="16">Component of the ribosome quality control complex (RQC).</text>
</comment>
<dbReference type="Proteomes" id="UP000007266">
    <property type="component" value="Linkage group 10"/>
</dbReference>
<dbReference type="HOGENOM" id="CLU_002412_0_0_1"/>
<evidence type="ECO:0000256" key="1">
    <source>
        <dbReference type="ARBA" id="ARBA00000900"/>
    </source>
</evidence>
<accession>D6X3R8</accession>
<dbReference type="GO" id="GO:0043023">
    <property type="term" value="F:ribosomal large subunit binding"/>
    <property type="evidence" value="ECO:0000318"/>
    <property type="project" value="GO_Central"/>
</dbReference>
<reference evidence="19 20" key="2">
    <citation type="journal article" date="2010" name="Nucleic Acids Res.">
        <title>BeetleBase in 2010: revisions to provide comprehensive genomic information for Tribolium castaneum.</title>
        <authorList>
            <person name="Kim H.S."/>
            <person name="Murphy T."/>
            <person name="Xia J."/>
            <person name="Caragea D."/>
            <person name="Park Y."/>
            <person name="Beeman R.W."/>
            <person name="Lorenzen M.D."/>
            <person name="Butcher S."/>
            <person name="Manak J.R."/>
            <person name="Brown S.J."/>
        </authorList>
    </citation>
    <scope>GENOME REANNOTATION</scope>
    <source>
        <strain evidence="19 20">Georgia GA2</strain>
    </source>
</reference>
<evidence type="ECO:0000256" key="16">
    <source>
        <dbReference type="RuleBase" id="RU367090"/>
    </source>
</evidence>
<dbReference type="EMBL" id="KQ971377">
    <property type="protein sequence ID" value="EEZ97459.2"/>
    <property type="molecule type" value="Genomic_DNA"/>
</dbReference>
<evidence type="ECO:0000256" key="12">
    <source>
        <dbReference type="ARBA" id="ARBA00022786"/>
    </source>
</evidence>
<keyword evidence="11 15" id="KW-0863">Zinc-finger</keyword>
<evidence type="ECO:0000256" key="11">
    <source>
        <dbReference type="ARBA" id="ARBA00022771"/>
    </source>
</evidence>
<evidence type="ECO:0000256" key="14">
    <source>
        <dbReference type="ARBA" id="ARBA00032366"/>
    </source>
</evidence>
<dbReference type="InterPro" id="IPR016024">
    <property type="entry name" value="ARM-type_fold"/>
</dbReference>
<dbReference type="InterPro" id="IPR054477">
    <property type="entry name" value="LTN1_E3_ligase_6th"/>
</dbReference>
<dbReference type="GO" id="GO:1990112">
    <property type="term" value="C:RQC complex"/>
    <property type="evidence" value="ECO:0000318"/>
    <property type="project" value="GO_Central"/>
</dbReference>
<comment type="function">
    <text evidence="16">E3 ubiquitin-protein ligase. Component of the ribosome quality control complex (RQC), a ribosome-associated complex that mediates ubiquitination and extraction of incompletely synthesized nascent chains for proteasomal degradation.</text>
</comment>
<dbReference type="GO" id="GO:0016567">
    <property type="term" value="P:protein ubiquitination"/>
    <property type="evidence" value="ECO:0007669"/>
    <property type="project" value="UniProtKB-UniPathway"/>
</dbReference>
<dbReference type="Pfam" id="PF22999">
    <property type="entry name" value="LTN1_E3_ligase_6th"/>
    <property type="match status" value="1"/>
</dbReference>
<dbReference type="InterPro" id="IPR001841">
    <property type="entry name" value="Znf_RING"/>
</dbReference>
<dbReference type="GO" id="GO:0008270">
    <property type="term" value="F:zinc ion binding"/>
    <property type="evidence" value="ECO:0007669"/>
    <property type="project" value="UniProtKB-KW"/>
</dbReference>
<evidence type="ECO:0000256" key="2">
    <source>
        <dbReference type="ARBA" id="ARBA00004514"/>
    </source>
</evidence>
<evidence type="ECO:0000256" key="7">
    <source>
        <dbReference type="ARBA" id="ARBA00022490"/>
    </source>
</evidence>
<evidence type="ECO:0000256" key="10">
    <source>
        <dbReference type="ARBA" id="ARBA00022737"/>
    </source>
</evidence>
<keyword evidence="13 16" id="KW-0862">Zinc</keyword>
<comment type="catalytic activity">
    <reaction evidence="1 16">
        <text>S-ubiquitinyl-[E2 ubiquitin-conjugating enzyme]-L-cysteine + [acceptor protein]-L-lysine = [E2 ubiquitin-conjugating enzyme]-L-cysteine + N(6)-ubiquitinyl-[acceptor protein]-L-lysine.</text>
        <dbReference type="EC" id="2.3.2.27"/>
    </reaction>
</comment>
<dbReference type="InterPro" id="IPR039804">
    <property type="entry name" value="RING-CH-C4HC3_LTN1"/>
</dbReference>
<evidence type="ECO:0000256" key="17">
    <source>
        <dbReference type="SAM" id="MobiDB-lite"/>
    </source>
</evidence>
<name>D6X3R8_TRICA</name>
<dbReference type="InterPro" id="IPR011016">
    <property type="entry name" value="Znf_RING-CH"/>
</dbReference>
<dbReference type="OrthoDB" id="6108at2759"/>
<keyword evidence="10" id="KW-0677">Repeat</keyword>
<protein>
    <recommendedName>
        <fullName evidence="6 16">E3 ubiquitin-protein ligase listerin</fullName>
        <ecNumber evidence="5 16">2.3.2.27</ecNumber>
    </recommendedName>
    <alternativeName>
        <fullName evidence="14 16">RING-type E3 ubiquitin transferase listerin</fullName>
    </alternativeName>
</protein>
<evidence type="ECO:0000256" key="5">
    <source>
        <dbReference type="ARBA" id="ARBA00012483"/>
    </source>
</evidence>
<dbReference type="Pfam" id="PF23009">
    <property type="entry name" value="UBC_like"/>
    <property type="match status" value="1"/>
</dbReference>
<sequence>MGGKHKPAQRIKNNARPSSSGRSAELLASSSQVPQFAAVKEIRFVPPTLSLLKTEEFDSSVSPAFQIVFKKMNKKDCTTKLKALQEFCDLIASSEAEAVKTILAFWATLYSILATDTDHRVREAVHNAHHQIILKDKKMIAPFLKQLIGPWFTSQYDNYPPAATAASKAFNAAFPQNKVQDCVVFCQKEILTYIYDNLTSKIESNPKHGTNEDAEAKFERIIISSLQGYCLYLNTLTQEQIEKSEDLNKQIISNSRFLKLATHKTAQIRATWFKAVAILYQKAPFLLEEEHKNFVPVVFNNLDESEPPVVGSVWDAALLIMDLGQEWWKLINIEKSYLSKLKKVLREGGQGNATVIYPNLLSLLHKLPPSVRVDQFYDSFFENLRCGLKRKSVISSRSESTAVVAALVECLQYVILVNQENCDLCVKLIKSHLLPLIEWSLRAEQVCYRTVFHQIALLVQYWNRNKNLANYSEYLALFWSNVVTLVESVSKFEEENEDLVDRQIVFLQHLKTIAKPKEQLKVKFEEEARSESHLEGATQIDASYNENLTLLVYTLLKTYVVQIEENKSKVLIPNVYAVVRLFESREFLVGLSRSLYQSDNLVTVYDKLFEWLKSDELSCETLVDLAFILLNYVNDDEKNVILESFLQLSDRQLFGWCVKNAFSHPYNQDSSVQSWIKRSEVGRFLVSVADCNLKIDCPPDLKVLFKLAFAENEDGELLIDKNTLNQIIEKVRAPLLEPRSFEVAIDSCVHLASYITGTIYTENTLLKFGEDLLLALFQFSCNDHTDLEFLTDDTEWEVNTAWQDVVMIFAKNLPKNELQNLNGKFADLVEENFLGKFPTDVNTNCLIQTIVSFIKAVLNGQPFMASEVLRLFFERSFVPTWKNKIEDLCLQAEYLTGSLSRPENYKKETSQVSQEEILKYFVWSFIKISVLSSPLEEDEEENAPKDIIYVTDDQKQLIMDVLYDLTMCQSFLTNYKITKHYKNLSQYYDFIKEKTTQTLEKIQIGDEMTELFISQLNSNSGLWSKVIYLYNQEIFDKPPQETFKTYHNQTTSDLSQLHLVQLYGPHLDFDHVATSSVLNDVVILRSLAHCDEIDVQIAEIFEKIKKLRNRDIPKFLFENKERTCAESEVVIEVIRLFTRLIKVKFENLSRQHWDFGVISLASWASNCCKFRSGYDSGKNQAFMVAISEFYIALNEKINELKRNNVKSGFVDEWEELFLPNVHLDLVQLWLYLAEQFASKTCLLDYHPFLQEFGKVTDHFVYKLIFSKENTLPSWSKILKRCAVLLTNSTSILQLWGYKMLLILVPGLIEIDLQSDSSSTPNTKGFTIGQFKEILLQTHSIVDGVLAGFKLGEDSCQVTPFTDSYTYVFAYLLLWGVLLSMCEKSTPELRYQYADWFRNDDYFKSLLNNLFKLMPTEILHYSEGKTKAFSKLFSQNPGLGFKEPCTSEQLEHIVCWIYSFCLAQLPALVRQWWSQTETKVTQIVEKVTAFYVSPQLCNQELLDITQHENKFKNMTVKIVPSVREVIAVYTVDEAQMELVVTLPQNYPLGDPDVRCSRQIGGPLHKQWLMQLKKYLVHQNGRIWDGLSLWNSSLDKKFDGVEECYICFAVLHPGTYQLPKLTCQTCKKKFHSACLYKWFSTSNKSSCPICRNLF</sequence>
<evidence type="ECO:0000313" key="19">
    <source>
        <dbReference type="EMBL" id="EEZ97459.2"/>
    </source>
</evidence>
<dbReference type="SMART" id="SM00744">
    <property type="entry name" value="RINGv"/>
    <property type="match status" value="1"/>
</dbReference>
<dbReference type="PANTHER" id="PTHR12389">
    <property type="entry name" value="ZINC FINGER PROTEIN 294"/>
    <property type="match status" value="1"/>
</dbReference>
<dbReference type="SUPFAM" id="SSF48371">
    <property type="entry name" value="ARM repeat"/>
    <property type="match status" value="1"/>
</dbReference>
<gene>
    <name evidence="19" type="primary">AUGUSTUS-3.0.2_11290</name>
    <name evidence="19" type="ORF">TcasGA2_TC011290</name>
</gene>
<dbReference type="InterPro" id="IPR039795">
    <property type="entry name" value="LTN1/Rkr1"/>
</dbReference>
<evidence type="ECO:0000256" key="15">
    <source>
        <dbReference type="PROSITE-ProRule" id="PRU00175"/>
    </source>
</evidence>
<evidence type="ECO:0000256" key="13">
    <source>
        <dbReference type="ARBA" id="ARBA00022833"/>
    </source>
</evidence>
<dbReference type="SUPFAM" id="SSF57850">
    <property type="entry name" value="RING/U-box"/>
    <property type="match status" value="1"/>
</dbReference>
<keyword evidence="20" id="KW-1185">Reference proteome</keyword>
<dbReference type="UniPathway" id="UPA00143"/>
<dbReference type="FunFam" id="3.30.40.10:FF:000038">
    <property type="entry name" value="E3 ubiquitin-protein ligase listerin"/>
    <property type="match status" value="1"/>
</dbReference>
<feature type="domain" description="RING-type" evidence="18">
    <location>
        <begin position="1602"/>
        <end position="1649"/>
    </location>
</feature>
<proteinExistence type="inferred from homology"/>
<keyword evidence="12 16" id="KW-0833">Ubl conjugation pathway</keyword>
<keyword evidence="9 16" id="KW-0479">Metal-binding</keyword>
<dbReference type="OMA" id="IYGSHWE"/>